<name>A0A8T0EID6_ARGBR</name>
<dbReference type="Pfam" id="PF13927">
    <property type="entry name" value="Ig_3"/>
    <property type="match status" value="1"/>
</dbReference>
<gene>
    <name evidence="2" type="ORF">HNY73_016292</name>
</gene>
<dbReference type="Gene3D" id="2.60.40.10">
    <property type="entry name" value="Immunoglobulins"/>
    <property type="match status" value="2"/>
</dbReference>
<dbReference type="InterPro" id="IPR013783">
    <property type="entry name" value="Ig-like_fold"/>
</dbReference>
<dbReference type="PROSITE" id="PS50835">
    <property type="entry name" value="IG_LIKE"/>
    <property type="match status" value="2"/>
</dbReference>
<dbReference type="PANTHER" id="PTHR23278">
    <property type="entry name" value="SIDESTEP PROTEIN"/>
    <property type="match status" value="1"/>
</dbReference>
<dbReference type="PANTHER" id="PTHR23278:SF19">
    <property type="entry name" value="OBSCURIN"/>
    <property type="match status" value="1"/>
</dbReference>
<dbReference type="Proteomes" id="UP000807504">
    <property type="component" value="Unassembled WGS sequence"/>
</dbReference>
<dbReference type="InterPro" id="IPR036179">
    <property type="entry name" value="Ig-like_dom_sf"/>
</dbReference>
<dbReference type="InterPro" id="IPR003599">
    <property type="entry name" value="Ig_sub"/>
</dbReference>
<organism evidence="2 3">
    <name type="scientific">Argiope bruennichi</name>
    <name type="common">Wasp spider</name>
    <name type="synonym">Aranea bruennichi</name>
    <dbReference type="NCBI Taxonomy" id="94029"/>
    <lineage>
        <taxon>Eukaryota</taxon>
        <taxon>Metazoa</taxon>
        <taxon>Ecdysozoa</taxon>
        <taxon>Arthropoda</taxon>
        <taxon>Chelicerata</taxon>
        <taxon>Arachnida</taxon>
        <taxon>Araneae</taxon>
        <taxon>Araneomorphae</taxon>
        <taxon>Entelegynae</taxon>
        <taxon>Araneoidea</taxon>
        <taxon>Araneidae</taxon>
        <taxon>Argiope</taxon>
    </lineage>
</organism>
<feature type="domain" description="Ig-like" evidence="1">
    <location>
        <begin position="11"/>
        <end position="97"/>
    </location>
</feature>
<dbReference type="AlphaFoldDB" id="A0A8T0EID6"/>
<reference evidence="2" key="1">
    <citation type="journal article" date="2020" name="bioRxiv">
        <title>Chromosome-level reference genome of the European wasp spider Argiope bruennichi: a resource for studies on range expansion and evolutionary adaptation.</title>
        <authorList>
            <person name="Sheffer M.M."/>
            <person name="Hoppe A."/>
            <person name="Krehenwinkel H."/>
            <person name="Uhl G."/>
            <person name="Kuss A.W."/>
            <person name="Jensen L."/>
            <person name="Jensen C."/>
            <person name="Gillespie R.G."/>
            <person name="Hoff K.J."/>
            <person name="Prost S."/>
        </authorList>
    </citation>
    <scope>NUCLEOTIDE SEQUENCE</scope>
</reference>
<feature type="domain" description="Ig-like" evidence="1">
    <location>
        <begin position="108"/>
        <end position="181"/>
    </location>
</feature>
<dbReference type="InterPro" id="IPR003598">
    <property type="entry name" value="Ig_sub2"/>
</dbReference>
<sequence length="276" mass="30659">MPAISAEMNAPIISLALGASISPSNIKEGSDVYLECNIRANPWVSDVTWQFEDHYVVSNKSAGIIISNQTLVLQSVRREHRGRYRCLAGNSEGQSVSDYLHLLVQYAPVCKLSDPKVYGVARTEVVNVTCEVEADPPDVNFRWALNNTLEVVNLQKWWSEGSRSVLSYTPRTLAGYGLLLCWGNNVIGGQREPCVAKIIPADSAVQDESIRCETPLKKELEDSQEDRKGPDIIPFANETEVYFTGSASEQMRQIRSIHKLAGSPTELCQRTTDTRL</sequence>
<evidence type="ECO:0000259" key="1">
    <source>
        <dbReference type="PROSITE" id="PS50835"/>
    </source>
</evidence>
<evidence type="ECO:0000313" key="2">
    <source>
        <dbReference type="EMBL" id="KAF8773652.1"/>
    </source>
</evidence>
<dbReference type="SUPFAM" id="SSF48726">
    <property type="entry name" value="Immunoglobulin"/>
    <property type="match status" value="2"/>
</dbReference>
<keyword evidence="3" id="KW-1185">Reference proteome</keyword>
<proteinExistence type="predicted"/>
<protein>
    <submittedName>
        <fullName evidence="2">Lachesin like protein</fullName>
    </submittedName>
</protein>
<dbReference type="SMART" id="SM00409">
    <property type="entry name" value="IG"/>
    <property type="match status" value="1"/>
</dbReference>
<evidence type="ECO:0000313" key="3">
    <source>
        <dbReference type="Proteomes" id="UP000807504"/>
    </source>
</evidence>
<dbReference type="SMART" id="SM00408">
    <property type="entry name" value="IGc2"/>
    <property type="match status" value="1"/>
</dbReference>
<dbReference type="CDD" id="cd00096">
    <property type="entry name" value="Ig"/>
    <property type="match status" value="1"/>
</dbReference>
<accession>A0A8T0EID6</accession>
<dbReference type="EMBL" id="JABXBU010002227">
    <property type="protein sequence ID" value="KAF8773652.1"/>
    <property type="molecule type" value="Genomic_DNA"/>
</dbReference>
<dbReference type="InterPro" id="IPR007110">
    <property type="entry name" value="Ig-like_dom"/>
</dbReference>
<comment type="caution">
    <text evidence="2">The sequence shown here is derived from an EMBL/GenBank/DDBJ whole genome shotgun (WGS) entry which is preliminary data.</text>
</comment>
<reference evidence="2" key="2">
    <citation type="submission" date="2020-06" db="EMBL/GenBank/DDBJ databases">
        <authorList>
            <person name="Sheffer M."/>
        </authorList>
    </citation>
    <scope>NUCLEOTIDE SEQUENCE</scope>
</reference>